<dbReference type="PROSITE" id="PS00237">
    <property type="entry name" value="G_PROTEIN_RECEP_F1_1"/>
    <property type="match status" value="1"/>
</dbReference>
<evidence type="ECO:0000256" key="9">
    <source>
        <dbReference type="ARBA" id="ARBA00023180"/>
    </source>
</evidence>
<evidence type="ECO:0000313" key="14">
    <source>
        <dbReference type="Ensembl" id="ENSECRP00000003806.1"/>
    </source>
</evidence>
<reference evidence="14" key="3">
    <citation type="submission" date="2025-09" db="UniProtKB">
        <authorList>
            <consortium name="Ensembl"/>
        </authorList>
    </citation>
    <scope>IDENTIFICATION</scope>
</reference>
<feature type="domain" description="G-protein coupled receptors family 1 profile" evidence="13">
    <location>
        <begin position="50"/>
        <end position="308"/>
    </location>
</feature>
<dbReference type="GO" id="GO:0001594">
    <property type="term" value="F:trace-amine receptor activity"/>
    <property type="evidence" value="ECO:0007669"/>
    <property type="project" value="InterPro"/>
</dbReference>
<evidence type="ECO:0000313" key="15">
    <source>
        <dbReference type="Proteomes" id="UP000694620"/>
    </source>
</evidence>
<evidence type="ECO:0000256" key="4">
    <source>
        <dbReference type="ARBA" id="ARBA00022989"/>
    </source>
</evidence>
<dbReference type="FunFam" id="1.20.1070.10:FF:000030">
    <property type="entry name" value="trace amine-associated receptor 1"/>
    <property type="match status" value="1"/>
</dbReference>
<dbReference type="Gene3D" id="1.20.1070.10">
    <property type="entry name" value="Rhodopsin 7-helix transmembrane proteins"/>
    <property type="match status" value="1"/>
</dbReference>
<dbReference type="InterPro" id="IPR009132">
    <property type="entry name" value="TAAR_fam"/>
</dbReference>
<dbReference type="PRINTS" id="PR01830">
    <property type="entry name" value="TRACEAMINER"/>
</dbReference>
<feature type="transmembrane region" description="Helical" evidence="12">
    <location>
        <begin position="199"/>
        <end position="221"/>
    </location>
</feature>
<dbReference type="Pfam" id="PF00001">
    <property type="entry name" value="7tm_1"/>
    <property type="match status" value="1"/>
</dbReference>
<dbReference type="Proteomes" id="UP000694620">
    <property type="component" value="Chromosome 3"/>
</dbReference>
<keyword evidence="5 11" id="KW-0297">G-protein coupled receptor</keyword>
<keyword evidence="9" id="KW-0325">Glycoprotein</keyword>
<dbReference type="Ensembl" id="ENSECRT00000003867.1">
    <property type="protein sequence ID" value="ENSECRP00000003806.1"/>
    <property type="gene ID" value="ENSECRG00000002614.1"/>
</dbReference>
<name>A0A8C4RKE4_ERPCA</name>
<dbReference type="CDD" id="cd15055">
    <property type="entry name" value="7tmA_TAARs"/>
    <property type="match status" value="1"/>
</dbReference>
<reference evidence="14" key="1">
    <citation type="submission" date="2021-06" db="EMBL/GenBank/DDBJ databases">
        <authorList>
            <consortium name="Wellcome Sanger Institute Data Sharing"/>
        </authorList>
    </citation>
    <scope>NUCLEOTIDE SEQUENCE [LARGE SCALE GENOMIC DNA]</scope>
</reference>
<keyword evidence="7" id="KW-1015">Disulfide bond</keyword>
<evidence type="ECO:0000256" key="1">
    <source>
        <dbReference type="ARBA" id="ARBA00004651"/>
    </source>
</evidence>
<feature type="transmembrane region" description="Helical" evidence="12">
    <location>
        <begin position="34"/>
        <end position="58"/>
    </location>
</feature>
<proteinExistence type="inferred from homology"/>
<evidence type="ECO:0000256" key="10">
    <source>
        <dbReference type="ARBA" id="ARBA00023224"/>
    </source>
</evidence>
<dbReference type="GO" id="GO:0005886">
    <property type="term" value="C:plasma membrane"/>
    <property type="evidence" value="ECO:0007669"/>
    <property type="project" value="UniProtKB-SubCell"/>
</dbReference>
<feature type="transmembrane region" description="Helical" evidence="12">
    <location>
        <begin position="293"/>
        <end position="315"/>
    </location>
</feature>
<keyword evidence="6 12" id="KW-0472">Membrane</keyword>
<evidence type="ECO:0000256" key="8">
    <source>
        <dbReference type="ARBA" id="ARBA00023170"/>
    </source>
</evidence>
<organism evidence="14 15">
    <name type="scientific">Erpetoichthys calabaricus</name>
    <name type="common">Rope fish</name>
    <name type="synonym">Calamoichthys calabaricus</name>
    <dbReference type="NCBI Taxonomy" id="27687"/>
    <lineage>
        <taxon>Eukaryota</taxon>
        <taxon>Metazoa</taxon>
        <taxon>Chordata</taxon>
        <taxon>Craniata</taxon>
        <taxon>Vertebrata</taxon>
        <taxon>Euteleostomi</taxon>
        <taxon>Actinopterygii</taxon>
        <taxon>Polypteriformes</taxon>
        <taxon>Polypteridae</taxon>
        <taxon>Erpetoichthys</taxon>
    </lineage>
</organism>
<evidence type="ECO:0000256" key="12">
    <source>
        <dbReference type="SAM" id="Phobius"/>
    </source>
</evidence>
<evidence type="ECO:0000256" key="5">
    <source>
        <dbReference type="ARBA" id="ARBA00023040"/>
    </source>
</evidence>
<keyword evidence="2" id="KW-1003">Cell membrane</keyword>
<dbReference type="PROSITE" id="PS50262">
    <property type="entry name" value="G_PROTEIN_RECEP_F1_2"/>
    <property type="match status" value="1"/>
</dbReference>
<dbReference type="PANTHER" id="PTHR24249">
    <property type="entry name" value="HISTAMINE RECEPTOR-RELATED G-PROTEIN COUPLED RECEPTOR"/>
    <property type="match status" value="1"/>
</dbReference>
<dbReference type="PRINTS" id="PR00237">
    <property type="entry name" value="GPCRRHODOPSN"/>
</dbReference>
<evidence type="ECO:0000256" key="11">
    <source>
        <dbReference type="RuleBase" id="RU000688"/>
    </source>
</evidence>
<dbReference type="InterPro" id="IPR050569">
    <property type="entry name" value="TAAR"/>
</dbReference>
<keyword evidence="8 11" id="KW-0675">Receptor</keyword>
<protein>
    <recommendedName>
        <fullName evidence="13">G-protein coupled receptors family 1 profile domain-containing protein</fullName>
    </recommendedName>
</protein>
<evidence type="ECO:0000259" key="13">
    <source>
        <dbReference type="PROSITE" id="PS50262"/>
    </source>
</evidence>
<comment type="similarity">
    <text evidence="11">Belongs to the G-protein coupled receptor 1 family.</text>
</comment>
<dbReference type="GeneTree" id="ENSGT01120000271932"/>
<dbReference type="InterPro" id="IPR000276">
    <property type="entry name" value="GPCR_Rhodpsn"/>
</dbReference>
<feature type="transmembrane region" description="Helical" evidence="12">
    <location>
        <begin position="149"/>
        <end position="170"/>
    </location>
</feature>
<comment type="subcellular location">
    <subcellularLocation>
        <location evidence="1">Cell membrane</location>
        <topology evidence="1">Multi-pass membrane protein</topology>
    </subcellularLocation>
</comment>
<dbReference type="PANTHER" id="PTHR24249:SF381">
    <property type="entry name" value="TRACE AMINE ASSOCIATED RECEPTOR 19P-RELATED"/>
    <property type="match status" value="1"/>
</dbReference>
<evidence type="ECO:0000256" key="6">
    <source>
        <dbReference type="ARBA" id="ARBA00023136"/>
    </source>
</evidence>
<keyword evidence="15" id="KW-1185">Reference proteome</keyword>
<sequence>MEVSQLQENHSVLYCYYSGDVLCIKEIRATSVSVILYLFAAVVVMLTFFGNLVVIISISHFKQLHTPTNILVLSLAVADFFVGLFIMPFMVIQSIETCWYFGNIFCLIYTMLLYILTETSIFNLVMIAIDRYLALCDPLLYSTKITVRVATFSVGLIWFLSLCYTCALLFSNGNTEGIIGLDPCPGDCLVVLNSTWGTLDLVCSFLLPVSIMITLYAKIFVVAKRHIRAISTQQKVFTEKSRNKLAKKSERKAAKTLAIVVAVFILCWLPFYISTILNQFLNLSIPSTIACGFLWLAYINSSLNPIIYAFFYPWFQKSLKLMVTFKIFSSSLINLFPDKQHCIGGST</sequence>
<keyword evidence="3 11" id="KW-0812">Transmembrane</keyword>
<feature type="transmembrane region" description="Helical" evidence="12">
    <location>
        <begin position="70"/>
        <end position="91"/>
    </location>
</feature>
<evidence type="ECO:0000256" key="3">
    <source>
        <dbReference type="ARBA" id="ARBA00022692"/>
    </source>
</evidence>
<feature type="transmembrane region" description="Helical" evidence="12">
    <location>
        <begin position="253"/>
        <end position="273"/>
    </location>
</feature>
<dbReference type="AlphaFoldDB" id="A0A8C4RKE4"/>
<dbReference type="SUPFAM" id="SSF81321">
    <property type="entry name" value="Family A G protein-coupled receptor-like"/>
    <property type="match status" value="1"/>
</dbReference>
<dbReference type="InterPro" id="IPR017452">
    <property type="entry name" value="GPCR_Rhodpsn_7TM"/>
</dbReference>
<dbReference type="SMART" id="SM01381">
    <property type="entry name" value="7TM_GPCR_Srsx"/>
    <property type="match status" value="1"/>
</dbReference>
<reference evidence="14" key="2">
    <citation type="submission" date="2025-08" db="UniProtKB">
        <authorList>
            <consortium name="Ensembl"/>
        </authorList>
    </citation>
    <scope>IDENTIFICATION</scope>
</reference>
<keyword evidence="4 12" id="KW-1133">Transmembrane helix</keyword>
<evidence type="ECO:0000256" key="7">
    <source>
        <dbReference type="ARBA" id="ARBA00023157"/>
    </source>
</evidence>
<accession>A0A8C4RKE4</accession>
<keyword evidence="10 11" id="KW-0807">Transducer</keyword>
<evidence type="ECO:0000256" key="2">
    <source>
        <dbReference type="ARBA" id="ARBA00022475"/>
    </source>
</evidence>